<evidence type="ECO:0000313" key="4">
    <source>
        <dbReference type="Proteomes" id="UP001597307"/>
    </source>
</evidence>
<evidence type="ECO:0000256" key="1">
    <source>
        <dbReference type="ARBA" id="ARBA00022729"/>
    </source>
</evidence>
<organism evidence="3 4">
    <name type="scientific">Arthrobacter flavus</name>
    <dbReference type="NCBI Taxonomy" id="95172"/>
    <lineage>
        <taxon>Bacteria</taxon>
        <taxon>Bacillati</taxon>
        <taxon>Actinomycetota</taxon>
        <taxon>Actinomycetes</taxon>
        <taxon>Micrococcales</taxon>
        <taxon>Micrococcaceae</taxon>
        <taxon>Arthrobacter</taxon>
    </lineage>
</organism>
<keyword evidence="1 2" id="KW-0732">Signal</keyword>
<gene>
    <name evidence="3" type="ORF">ACFSFX_13565</name>
</gene>
<keyword evidence="4" id="KW-1185">Reference proteome</keyword>
<name>A0ABW4QA75_9MICC</name>
<dbReference type="Proteomes" id="UP001597307">
    <property type="component" value="Unassembled WGS sequence"/>
</dbReference>
<dbReference type="EMBL" id="JBHUGA010000060">
    <property type="protein sequence ID" value="MFD1847617.1"/>
    <property type="molecule type" value="Genomic_DNA"/>
</dbReference>
<reference evidence="4" key="1">
    <citation type="journal article" date="2019" name="Int. J. Syst. Evol. Microbiol.">
        <title>The Global Catalogue of Microorganisms (GCM) 10K type strain sequencing project: providing services to taxonomists for standard genome sequencing and annotation.</title>
        <authorList>
            <consortium name="The Broad Institute Genomics Platform"/>
            <consortium name="The Broad Institute Genome Sequencing Center for Infectious Disease"/>
            <person name="Wu L."/>
            <person name="Ma J."/>
        </authorList>
    </citation>
    <scope>NUCLEOTIDE SEQUENCE [LARGE SCALE GENOMIC DNA]</scope>
    <source>
        <strain evidence="4">JCM 11496</strain>
    </source>
</reference>
<dbReference type="InterPro" id="IPR017853">
    <property type="entry name" value="GH"/>
</dbReference>
<evidence type="ECO:0000256" key="2">
    <source>
        <dbReference type="SAM" id="SignalP"/>
    </source>
</evidence>
<feature type="signal peptide" evidence="2">
    <location>
        <begin position="1"/>
        <end position="35"/>
    </location>
</feature>
<comment type="caution">
    <text evidence="3">The sequence shown here is derived from an EMBL/GenBank/DDBJ whole genome shotgun (WGS) entry which is preliminary data.</text>
</comment>
<dbReference type="SUPFAM" id="SSF51445">
    <property type="entry name" value="(Trans)glycosidases"/>
    <property type="match status" value="1"/>
</dbReference>
<dbReference type="RefSeq" id="WP_343881071.1">
    <property type="nucleotide sequence ID" value="NZ_BAAAIJ010000051.1"/>
</dbReference>
<dbReference type="Gene3D" id="2.130.10.130">
    <property type="entry name" value="Integrin alpha, N-terminal"/>
    <property type="match status" value="1"/>
</dbReference>
<accession>A0ABW4QA75</accession>
<evidence type="ECO:0000313" key="3">
    <source>
        <dbReference type="EMBL" id="MFD1847617.1"/>
    </source>
</evidence>
<dbReference type="PANTHER" id="PTHR46580">
    <property type="entry name" value="SENSOR KINASE-RELATED"/>
    <property type="match status" value="1"/>
</dbReference>
<dbReference type="InterPro" id="IPR028994">
    <property type="entry name" value="Integrin_alpha_N"/>
</dbReference>
<dbReference type="PANTHER" id="PTHR46580:SF4">
    <property type="entry name" value="ATP_GTP-BINDING PROTEIN"/>
    <property type="match status" value="1"/>
</dbReference>
<feature type="chain" id="PRO_5046008275" evidence="2">
    <location>
        <begin position="36"/>
        <end position="532"/>
    </location>
</feature>
<dbReference type="InterPro" id="IPR013517">
    <property type="entry name" value="FG-GAP"/>
</dbReference>
<sequence>MVQMMARSLRRLALAIGTSLALLFGFITVAPPAQAAPLYGHDISWPQCPSAVGGFGLPLPPASTQFVVVGLTKGLPFTENPCLASQVAWTKTNNKPTHGYTMAGYPTATQLSTYGSRGPWGSNTRAGRLSNVGYSEARFAVASMNRIGFRPPVVWIDVEPRPAQPWPASTTAQQRDNRLIIEGLMRGLRDAGFSYGLYSYTSGWAEITGSWWLPGVPVWATAGRLDYPTEALDRCWQPSFSGGRVYLSQWYDDTRDYDLTCEPYAFTPLAIPASTLSRSTADFNGDWNNDILARVTATGDLRMYPGKGDGTAWGGVRIGAGWNGFDVLETPGDFNGDGPTDVLARETATGYLWLSRGNGVGGWLPRTRVGHGWNVFSSIVGPGDFNGDQFVDVLARERSTGYLWLYRGNGTGSWLPRVRVGSGWNIFNAIVGPGDFNGDGRVDVLARDRATGYLWLYPGNGTGGWLPRSRVGHGWNSMTAVMSPGDFNGDRTADVLARDSQGILWLYPGNGSGGWLPRVQVGTGWNGLNLIF</sequence>
<dbReference type="SUPFAM" id="SSF69318">
    <property type="entry name" value="Integrin alpha N-terminal domain"/>
    <property type="match status" value="1"/>
</dbReference>
<dbReference type="Pfam" id="PF13517">
    <property type="entry name" value="FG-GAP_3"/>
    <property type="match status" value="1"/>
</dbReference>
<proteinExistence type="predicted"/>
<dbReference type="Gene3D" id="3.20.20.80">
    <property type="entry name" value="Glycosidases"/>
    <property type="match status" value="1"/>
</dbReference>
<protein>
    <submittedName>
        <fullName evidence="3">FG-GAP-like repeat-containing protein</fullName>
    </submittedName>
</protein>